<dbReference type="Proteomes" id="UP000001430">
    <property type="component" value="Chromosome"/>
</dbReference>
<keyword evidence="1" id="KW-0472">Membrane</keyword>
<evidence type="ECO:0000256" key="1">
    <source>
        <dbReference type="SAM" id="Phobius"/>
    </source>
</evidence>
<gene>
    <name evidence="2" type="ordered locus">P9301_16151</name>
</gene>
<organism evidence="2 3">
    <name type="scientific">Prochlorococcus marinus (strain MIT 9301)</name>
    <dbReference type="NCBI Taxonomy" id="167546"/>
    <lineage>
        <taxon>Bacteria</taxon>
        <taxon>Bacillati</taxon>
        <taxon>Cyanobacteriota</taxon>
        <taxon>Cyanophyceae</taxon>
        <taxon>Synechococcales</taxon>
        <taxon>Prochlorococcaceae</taxon>
        <taxon>Prochlorococcus</taxon>
    </lineage>
</organism>
<sequence>MNFKKLFFPSIDILDFVALGLLIYSFYIKFYPFIFIFLLHVFVYRLSFSFGEGRINKFIKFTNLQNYKVSGLLKKTLYIIAWSLIIAFVVLKFNQSTNYIVTLFLPIALAIAVACKECILAVNFLIEKGLFNALLLNEKFYLLKGTQPAPDWYFLEAANMAGNYSEEHFPSYELAKKASKKYQKEAQKNGKKYTEIIYEQRCLPKGVYFIGDPLEVIDDYENKEKWQPEKNDVLQLEDDTYFAIFKAALGPGEYPDETGNKYYTKSGDIIIYPLSLLDEEKCWNLSDKNKAQIFNFKYAVDVGYDRQTVGSIDCGSVLIFTGEDRWIE</sequence>
<accession>A3PER3</accession>
<feature type="transmembrane region" description="Helical" evidence="1">
    <location>
        <begin position="72"/>
        <end position="91"/>
    </location>
</feature>
<dbReference type="RefSeq" id="WP_011863538.1">
    <property type="nucleotide sequence ID" value="NC_009091.1"/>
</dbReference>
<dbReference type="STRING" id="167546.P9301_16151"/>
<reference evidence="2 3" key="1">
    <citation type="journal article" date="2007" name="PLoS Genet.">
        <title>Patterns and implications of gene gain and loss in the evolution of Prochlorococcus.</title>
        <authorList>
            <person name="Kettler G.C."/>
            <person name="Martiny A.C."/>
            <person name="Huang K."/>
            <person name="Zucker J."/>
            <person name="Coleman M.L."/>
            <person name="Rodrigue S."/>
            <person name="Chen F."/>
            <person name="Lapidus A."/>
            <person name="Ferriera S."/>
            <person name="Johnson J."/>
            <person name="Steglich C."/>
            <person name="Church G.M."/>
            <person name="Richardson P."/>
            <person name="Chisholm S.W."/>
        </authorList>
    </citation>
    <scope>NUCLEOTIDE SEQUENCE [LARGE SCALE GENOMIC DNA]</scope>
    <source>
        <strain evidence="2 3">MIT 9301</strain>
    </source>
</reference>
<dbReference type="KEGG" id="pmg:P9301_16151"/>
<evidence type="ECO:0000313" key="3">
    <source>
        <dbReference type="Proteomes" id="UP000001430"/>
    </source>
</evidence>
<keyword evidence="3" id="KW-1185">Reference proteome</keyword>
<name>A3PER3_PROM0</name>
<protein>
    <submittedName>
        <fullName evidence="2">Uncharacterized protein</fullName>
    </submittedName>
</protein>
<keyword evidence="1" id="KW-0812">Transmembrane</keyword>
<evidence type="ECO:0000313" key="2">
    <source>
        <dbReference type="EMBL" id="ABO18238.1"/>
    </source>
</evidence>
<feature type="transmembrane region" description="Helical" evidence="1">
    <location>
        <begin position="103"/>
        <end position="126"/>
    </location>
</feature>
<proteinExistence type="predicted"/>
<dbReference type="AlphaFoldDB" id="A3PER3"/>
<keyword evidence="1" id="KW-1133">Transmembrane helix</keyword>
<dbReference type="EMBL" id="CP000576">
    <property type="protein sequence ID" value="ABO18238.1"/>
    <property type="molecule type" value="Genomic_DNA"/>
</dbReference>
<dbReference type="HOGENOM" id="CLU_846934_0_0_3"/>